<dbReference type="AlphaFoldDB" id="A0A2S4VTK7"/>
<feature type="compositionally biased region" description="Acidic residues" evidence="1">
    <location>
        <begin position="981"/>
        <end position="993"/>
    </location>
</feature>
<dbReference type="EMBL" id="PKSL01000029">
    <property type="protein sequence ID" value="POW12750.1"/>
    <property type="molecule type" value="Genomic_DNA"/>
</dbReference>
<dbReference type="VEuPathDB" id="FungiDB:PSTT_04315"/>
<organism evidence="2 3">
    <name type="scientific">Puccinia striiformis</name>
    <dbReference type="NCBI Taxonomy" id="27350"/>
    <lineage>
        <taxon>Eukaryota</taxon>
        <taxon>Fungi</taxon>
        <taxon>Dikarya</taxon>
        <taxon>Basidiomycota</taxon>
        <taxon>Pucciniomycotina</taxon>
        <taxon>Pucciniomycetes</taxon>
        <taxon>Pucciniales</taxon>
        <taxon>Pucciniaceae</taxon>
        <taxon>Puccinia</taxon>
    </lineage>
</organism>
<reference evidence="2" key="1">
    <citation type="submission" date="2017-12" db="EMBL/GenBank/DDBJ databases">
        <title>Gene loss provides genomic basis for host adaptation in cereal stripe rust fungi.</title>
        <authorList>
            <person name="Xia C."/>
        </authorList>
    </citation>
    <scope>NUCLEOTIDE SEQUENCE [LARGE SCALE GENOMIC DNA]</scope>
    <source>
        <strain evidence="2">93-210</strain>
    </source>
</reference>
<feature type="compositionally biased region" description="Polar residues" evidence="1">
    <location>
        <begin position="588"/>
        <end position="598"/>
    </location>
</feature>
<evidence type="ECO:0000313" key="2">
    <source>
        <dbReference type="EMBL" id="POW12750.1"/>
    </source>
</evidence>
<dbReference type="Proteomes" id="UP000239156">
    <property type="component" value="Unassembled WGS sequence"/>
</dbReference>
<feature type="region of interest" description="Disordered" evidence="1">
    <location>
        <begin position="966"/>
        <end position="1117"/>
    </location>
</feature>
<dbReference type="InterPro" id="IPR040227">
    <property type="entry name" value="Nibrin-rel"/>
</dbReference>
<dbReference type="GO" id="GO:0030870">
    <property type="term" value="C:Mre11 complex"/>
    <property type="evidence" value="ECO:0007669"/>
    <property type="project" value="InterPro"/>
</dbReference>
<dbReference type="PANTHER" id="PTHR12162:SF0">
    <property type="entry name" value="NIBRIN"/>
    <property type="match status" value="1"/>
</dbReference>
<proteinExistence type="predicted"/>
<feature type="compositionally biased region" description="Basic and acidic residues" evidence="1">
    <location>
        <begin position="739"/>
        <end position="765"/>
    </location>
</feature>
<evidence type="ECO:0000313" key="3">
    <source>
        <dbReference type="Proteomes" id="UP000239156"/>
    </source>
</evidence>
<comment type="caution">
    <text evidence="2">The sequence shown here is derived from an EMBL/GenBank/DDBJ whole genome shotgun (WGS) entry which is preliminary data.</text>
</comment>
<feature type="compositionally biased region" description="Polar residues" evidence="1">
    <location>
        <begin position="1040"/>
        <end position="1053"/>
    </location>
</feature>
<feature type="compositionally biased region" description="Basic residues" evidence="1">
    <location>
        <begin position="531"/>
        <end position="542"/>
    </location>
</feature>
<protein>
    <submittedName>
        <fullName evidence="2">Uncharacterized protein</fullName>
    </submittedName>
</protein>
<feature type="region of interest" description="Disordered" evidence="1">
    <location>
        <begin position="899"/>
        <end position="927"/>
    </location>
</feature>
<feature type="compositionally biased region" description="Basic and acidic residues" evidence="1">
    <location>
        <begin position="599"/>
        <end position="612"/>
    </location>
</feature>
<dbReference type="PANTHER" id="PTHR12162">
    <property type="entry name" value="NIBRIN-RELATED"/>
    <property type="match status" value="1"/>
</dbReference>
<keyword evidence="3" id="KW-1185">Reference proteome</keyword>
<feature type="region of interest" description="Disordered" evidence="1">
    <location>
        <begin position="586"/>
        <end position="634"/>
    </location>
</feature>
<sequence>MWILIVIKTSVSLCSDHQTTLTFVTLFGNLADPSLRKRWLRPDRVYSLGRDLANDFSLVSPSSLSRWRSISLDAGPYPRTTKEPDLTEPPKLYPLTLTNHSSKDISLRRGEATRILIKALGAAVDIEPGDQIALSSSDPKAGSISFEWRPVNVCMSPPVRTSIPDELKDAGLNITHFLKLLMIDTFIFIDKPIAPALLSRLPTGFSFSVSRYTCKEHTHFLVPQLKATIPIGFALVQGIQIVSDDWLGDLVQATRINHPATQKAFPNIKIKTGEDESTFKQRYEVVASVHESKSKGFSHLERDYDNAWGKLYSHLDFTGLQKPFKSWSHDITKLDINPDRKTLFLNVSVILLDQDSECVEQIVRAGKGQIDIHSSPIDDSSSLRQLLQKLWPPQTHSKRCILIMTKDYASVRELEGEPIETTDDLLHAIYHIDISRLKNRSESHGVSLDDGPATLADEAPILQKRSSLTLCSAQGNGSTYSMANTVTHLTVDGPVNSRPADCAVGDDTTMTEPDSPPRPALLPSPNLAPITRRHHTKIRRTVSRTDDERMKRLLSHSEAVASEMQLLKKHATVDVSADDTLVSIQVEPRTQSTKQANTQHDDENLGKLDQESGSRSSSPGSPAPILKRKARGQGGLNMSKYMSLLSEENSDTPVEGDRITTGKELDNPIAKRQKLEHRPAIKSPRANPTVLQLDEVDIKSIEGPVSKKLRETATQNANALKRKATTDLYMGEQDVPPEISERIEKPQKRARIETRQGIERSRSDLSAEGGKATKRKTSARSNAESPKKSRSQKIDEDEDEATDLGDQYLSVKTTGKRLTEEEVQTNLEFNRLRIGKPAVMLKTKPVASRPIGWDEEDKGENELREMDQWGREGARPASSKSFFQVQYVNLVKKMSASRRNPGNMLGGDGITNFKKFQPQYTSSKPHVRRTMKMTTVRLQPTNADDNKIRLDAFDSTFLFCLEVNHEEAKKSREASSRAPIEMDDDDDNDDEDMGGERRTKTGTVNKGRSDRAKPMRSGTGSQQTLNFGAKNRSTSDKQSQRASPPTRSNNTRLFNPPSESEEDDSPKRPTPSTKKLPTRPSRTQTQTQRKKRIVSVDPGSESDGDELAFKGFNRNRS</sequence>
<feature type="region of interest" description="Disordered" evidence="1">
    <location>
        <begin position="729"/>
        <end position="808"/>
    </location>
</feature>
<evidence type="ECO:0000256" key="1">
    <source>
        <dbReference type="SAM" id="MobiDB-lite"/>
    </source>
</evidence>
<name>A0A2S4VTK7_9BASI</name>
<gene>
    <name evidence="2" type="ORF">PSTT_04315</name>
</gene>
<feature type="region of interest" description="Disordered" evidence="1">
    <location>
        <begin position="507"/>
        <end position="549"/>
    </location>
</feature>
<dbReference type="GO" id="GO:0003684">
    <property type="term" value="F:damaged DNA binding"/>
    <property type="evidence" value="ECO:0007669"/>
    <property type="project" value="TreeGrafter"/>
</dbReference>
<dbReference type="GO" id="GO:0007095">
    <property type="term" value="P:mitotic G2 DNA damage checkpoint signaling"/>
    <property type="evidence" value="ECO:0007669"/>
    <property type="project" value="InterPro"/>
</dbReference>
<feature type="compositionally biased region" description="Basic and acidic residues" evidence="1">
    <location>
        <begin position="966"/>
        <end position="975"/>
    </location>
</feature>
<dbReference type="GO" id="GO:0000724">
    <property type="term" value="P:double-strand break repair via homologous recombination"/>
    <property type="evidence" value="ECO:0007669"/>
    <property type="project" value="TreeGrafter"/>
</dbReference>
<accession>A0A2S4VTK7</accession>
<dbReference type="VEuPathDB" id="FungiDB:PSHT_09925"/>